<dbReference type="AlphaFoldDB" id="A0AAE0VN03"/>
<sequence>MCSPLLTLPVVIIDRITGHKGAFQIRRNVFTYQQTKRPIMWIKHVKGCHQSKVYGDCVATFDHALSAGEVRQRRHPPCAEHCGENLCFIEPPLWHQARLQIITRALVAVRPLAVVKVAIKCELGSRKCCATVYMLDDRSEILGQLSIYCILGGGSRLEDLQTVSEDTLLSPKDILGLDCHTLWNMRKRRLLRIGSQSNLKFGFIQMRMATYYVDLIHPAHQKLKIEVCRGLLHTAFSSTTKKGKEIGAKLCEDAYMCLEEFRQIPKYLKRPANGFLDFWISPHDVLQLQAEALRRLFHDSALVVDLDCFLYRKKTAYVLSG</sequence>
<evidence type="ECO:0000313" key="1">
    <source>
        <dbReference type="EMBL" id="KAK3582675.1"/>
    </source>
</evidence>
<reference evidence="1" key="2">
    <citation type="journal article" date="2021" name="Genome Biol. Evol.">
        <title>Developing a high-quality reference genome for a parasitic bivalve with doubly uniparental inheritance (Bivalvia: Unionida).</title>
        <authorList>
            <person name="Smith C.H."/>
        </authorList>
    </citation>
    <scope>NUCLEOTIDE SEQUENCE</scope>
    <source>
        <strain evidence="1">CHS0354</strain>
        <tissue evidence="1">Mantle</tissue>
    </source>
</reference>
<proteinExistence type="predicted"/>
<reference evidence="1" key="3">
    <citation type="submission" date="2023-05" db="EMBL/GenBank/DDBJ databases">
        <authorList>
            <person name="Smith C.H."/>
        </authorList>
    </citation>
    <scope>NUCLEOTIDE SEQUENCE</scope>
    <source>
        <strain evidence="1">CHS0354</strain>
        <tissue evidence="1">Mantle</tissue>
    </source>
</reference>
<keyword evidence="2" id="KW-1185">Reference proteome</keyword>
<reference evidence="1" key="1">
    <citation type="journal article" date="2021" name="Genome Biol. Evol.">
        <title>A High-Quality Reference Genome for a Parasitic Bivalve with Doubly Uniparental Inheritance (Bivalvia: Unionida).</title>
        <authorList>
            <person name="Smith C.H."/>
        </authorList>
    </citation>
    <scope>NUCLEOTIDE SEQUENCE</scope>
    <source>
        <strain evidence="1">CHS0354</strain>
    </source>
</reference>
<protein>
    <submittedName>
        <fullName evidence="1">Uncharacterized protein</fullName>
    </submittedName>
</protein>
<accession>A0AAE0VN03</accession>
<name>A0AAE0VN03_9BIVA</name>
<dbReference type="EMBL" id="JAEAOA010001857">
    <property type="protein sequence ID" value="KAK3582675.1"/>
    <property type="molecule type" value="Genomic_DNA"/>
</dbReference>
<dbReference type="Proteomes" id="UP001195483">
    <property type="component" value="Unassembled WGS sequence"/>
</dbReference>
<evidence type="ECO:0000313" key="2">
    <source>
        <dbReference type="Proteomes" id="UP001195483"/>
    </source>
</evidence>
<comment type="caution">
    <text evidence="1">The sequence shown here is derived from an EMBL/GenBank/DDBJ whole genome shotgun (WGS) entry which is preliminary data.</text>
</comment>
<gene>
    <name evidence="1" type="ORF">CHS0354_031086</name>
</gene>
<organism evidence="1 2">
    <name type="scientific">Potamilus streckersoni</name>
    <dbReference type="NCBI Taxonomy" id="2493646"/>
    <lineage>
        <taxon>Eukaryota</taxon>
        <taxon>Metazoa</taxon>
        <taxon>Spiralia</taxon>
        <taxon>Lophotrochozoa</taxon>
        <taxon>Mollusca</taxon>
        <taxon>Bivalvia</taxon>
        <taxon>Autobranchia</taxon>
        <taxon>Heteroconchia</taxon>
        <taxon>Palaeoheterodonta</taxon>
        <taxon>Unionida</taxon>
        <taxon>Unionoidea</taxon>
        <taxon>Unionidae</taxon>
        <taxon>Ambleminae</taxon>
        <taxon>Lampsilini</taxon>
        <taxon>Potamilus</taxon>
    </lineage>
</organism>